<organism evidence="4 5">
    <name type="scientific">Georgenia thermotolerans</name>
    <dbReference type="NCBI Taxonomy" id="527326"/>
    <lineage>
        <taxon>Bacteria</taxon>
        <taxon>Bacillati</taxon>
        <taxon>Actinomycetota</taxon>
        <taxon>Actinomycetes</taxon>
        <taxon>Micrococcales</taxon>
        <taxon>Bogoriellaceae</taxon>
        <taxon>Georgenia</taxon>
    </lineage>
</organism>
<evidence type="ECO:0000313" key="4">
    <source>
        <dbReference type="EMBL" id="KAE8765943.1"/>
    </source>
</evidence>
<dbReference type="InterPro" id="IPR005471">
    <property type="entry name" value="Tscrpt_reg_IclR_N"/>
</dbReference>
<dbReference type="PANTHER" id="PTHR30136">
    <property type="entry name" value="HELIX-TURN-HELIX TRANSCRIPTIONAL REGULATOR, ICLR FAMILY"/>
    <property type="match status" value="1"/>
</dbReference>
<dbReference type="AlphaFoldDB" id="A0A7J5UUI4"/>
<keyword evidence="1" id="KW-0805">Transcription regulation</keyword>
<accession>A0A7J5UUI4</accession>
<dbReference type="GO" id="GO:0003677">
    <property type="term" value="F:DNA binding"/>
    <property type="evidence" value="ECO:0007669"/>
    <property type="project" value="InterPro"/>
</dbReference>
<protein>
    <submittedName>
        <fullName evidence="4">Helix-turn-helix domain-containing protein</fullName>
    </submittedName>
</protein>
<feature type="domain" description="HTH iclR-type" evidence="3">
    <location>
        <begin position="9"/>
        <end position="42"/>
    </location>
</feature>
<dbReference type="InterPro" id="IPR050707">
    <property type="entry name" value="HTH_MetabolicPath_Reg"/>
</dbReference>
<dbReference type="PANTHER" id="PTHR30136:SF35">
    <property type="entry name" value="HTH-TYPE TRANSCRIPTIONAL REGULATOR RV1719"/>
    <property type="match status" value="1"/>
</dbReference>
<dbReference type="EMBL" id="WHJE01000003">
    <property type="protein sequence ID" value="KAE8765943.1"/>
    <property type="molecule type" value="Genomic_DNA"/>
</dbReference>
<dbReference type="InterPro" id="IPR036390">
    <property type="entry name" value="WH_DNA-bd_sf"/>
</dbReference>
<dbReference type="GO" id="GO:0003700">
    <property type="term" value="F:DNA-binding transcription factor activity"/>
    <property type="evidence" value="ECO:0007669"/>
    <property type="project" value="TreeGrafter"/>
</dbReference>
<dbReference type="Gene3D" id="3.30.450.40">
    <property type="match status" value="1"/>
</dbReference>
<evidence type="ECO:0000256" key="2">
    <source>
        <dbReference type="ARBA" id="ARBA00023163"/>
    </source>
</evidence>
<dbReference type="Proteomes" id="UP000451860">
    <property type="component" value="Unassembled WGS sequence"/>
</dbReference>
<gene>
    <name evidence="4" type="ORF">GB883_01595</name>
</gene>
<evidence type="ECO:0000259" key="3">
    <source>
        <dbReference type="Pfam" id="PF09339"/>
    </source>
</evidence>
<proteinExistence type="predicted"/>
<name>A0A7J5UUI4_9MICO</name>
<evidence type="ECO:0000256" key="1">
    <source>
        <dbReference type="ARBA" id="ARBA00023015"/>
    </source>
</evidence>
<dbReference type="GO" id="GO:0045892">
    <property type="term" value="P:negative regulation of DNA-templated transcription"/>
    <property type="evidence" value="ECO:0007669"/>
    <property type="project" value="TreeGrafter"/>
</dbReference>
<sequence>MILDELSHKPLGLAELADRVRLSKSSVSDICSTLVGTDLIRRSTDGTYRLGGHLSTLARQTSPAPSVVDGFIRASLEGTPLDGHTLSVSTMVGCEVVTLNVRLGRHPLPLTPRPGTRTPLLQCAAGPAIAASLGEGLDAELELFAAHQGLDGDGRSAIHAVVERMRRSEVSTWRSKNGIHQLARAVGRPEEHMLTAITLHLPYDPLFKLDVAALAGALAQFAHRLG</sequence>
<evidence type="ECO:0000313" key="5">
    <source>
        <dbReference type="Proteomes" id="UP000451860"/>
    </source>
</evidence>
<dbReference type="SUPFAM" id="SSF55781">
    <property type="entry name" value="GAF domain-like"/>
    <property type="match status" value="1"/>
</dbReference>
<comment type="caution">
    <text evidence="4">The sequence shown here is derived from an EMBL/GenBank/DDBJ whole genome shotgun (WGS) entry which is preliminary data.</text>
</comment>
<reference evidence="4 5" key="1">
    <citation type="submission" date="2019-10" db="EMBL/GenBank/DDBJ databases">
        <title>Georgenia wutianyii sp. nov. and Georgenia yuyongxinii sp. nov. isolated from plateau pika (Ochotona curzoniae) in the Qinghai-Tibet plateau of China.</title>
        <authorList>
            <person name="Tian Z."/>
        </authorList>
    </citation>
    <scope>NUCLEOTIDE SEQUENCE [LARGE SCALE GENOMIC DNA]</scope>
    <source>
        <strain evidence="4 5">DSM 21501</strain>
    </source>
</reference>
<keyword evidence="5" id="KW-1185">Reference proteome</keyword>
<dbReference type="InterPro" id="IPR036388">
    <property type="entry name" value="WH-like_DNA-bd_sf"/>
</dbReference>
<dbReference type="SUPFAM" id="SSF46785">
    <property type="entry name" value="Winged helix' DNA-binding domain"/>
    <property type="match status" value="1"/>
</dbReference>
<dbReference type="OrthoDB" id="7274111at2"/>
<dbReference type="Pfam" id="PF09339">
    <property type="entry name" value="HTH_IclR"/>
    <property type="match status" value="1"/>
</dbReference>
<keyword evidence="2" id="KW-0804">Transcription</keyword>
<dbReference type="InterPro" id="IPR029016">
    <property type="entry name" value="GAF-like_dom_sf"/>
</dbReference>
<dbReference type="Gene3D" id="1.10.10.10">
    <property type="entry name" value="Winged helix-like DNA-binding domain superfamily/Winged helix DNA-binding domain"/>
    <property type="match status" value="1"/>
</dbReference>